<evidence type="ECO:0000313" key="2">
    <source>
        <dbReference type="Proteomes" id="UP000790377"/>
    </source>
</evidence>
<evidence type="ECO:0000313" key="1">
    <source>
        <dbReference type="EMBL" id="KAH7904230.1"/>
    </source>
</evidence>
<feature type="non-terminal residue" evidence="1">
    <location>
        <position position="138"/>
    </location>
</feature>
<accession>A0ACB7ZT27</accession>
<dbReference type="Proteomes" id="UP000790377">
    <property type="component" value="Unassembled WGS sequence"/>
</dbReference>
<feature type="non-terminal residue" evidence="1">
    <location>
        <position position="1"/>
    </location>
</feature>
<comment type="caution">
    <text evidence="1">The sequence shown here is derived from an EMBL/GenBank/DDBJ whole genome shotgun (WGS) entry which is preliminary data.</text>
</comment>
<name>A0ACB7ZT27_9AGAM</name>
<protein>
    <submittedName>
        <fullName evidence="1">Uncharacterized protein</fullName>
    </submittedName>
</protein>
<organism evidence="1 2">
    <name type="scientific">Hygrophoropsis aurantiaca</name>
    <dbReference type="NCBI Taxonomy" id="72124"/>
    <lineage>
        <taxon>Eukaryota</taxon>
        <taxon>Fungi</taxon>
        <taxon>Dikarya</taxon>
        <taxon>Basidiomycota</taxon>
        <taxon>Agaricomycotina</taxon>
        <taxon>Agaricomycetes</taxon>
        <taxon>Agaricomycetidae</taxon>
        <taxon>Boletales</taxon>
        <taxon>Coniophorineae</taxon>
        <taxon>Hygrophoropsidaceae</taxon>
        <taxon>Hygrophoropsis</taxon>
    </lineage>
</organism>
<reference evidence="1" key="1">
    <citation type="journal article" date="2021" name="New Phytol.">
        <title>Evolutionary innovations through gain and loss of genes in the ectomycorrhizal Boletales.</title>
        <authorList>
            <person name="Wu G."/>
            <person name="Miyauchi S."/>
            <person name="Morin E."/>
            <person name="Kuo A."/>
            <person name="Drula E."/>
            <person name="Varga T."/>
            <person name="Kohler A."/>
            <person name="Feng B."/>
            <person name="Cao Y."/>
            <person name="Lipzen A."/>
            <person name="Daum C."/>
            <person name="Hundley H."/>
            <person name="Pangilinan J."/>
            <person name="Johnson J."/>
            <person name="Barry K."/>
            <person name="LaButti K."/>
            <person name="Ng V."/>
            <person name="Ahrendt S."/>
            <person name="Min B."/>
            <person name="Choi I.G."/>
            <person name="Park H."/>
            <person name="Plett J.M."/>
            <person name="Magnuson J."/>
            <person name="Spatafora J.W."/>
            <person name="Nagy L.G."/>
            <person name="Henrissat B."/>
            <person name="Grigoriev I.V."/>
            <person name="Yang Z.L."/>
            <person name="Xu J."/>
            <person name="Martin F.M."/>
        </authorList>
    </citation>
    <scope>NUCLEOTIDE SEQUENCE</scope>
    <source>
        <strain evidence="1">ATCC 28755</strain>
    </source>
</reference>
<gene>
    <name evidence="1" type="ORF">BJ138DRAFT_964138</name>
</gene>
<proteinExistence type="predicted"/>
<dbReference type="EMBL" id="MU268555">
    <property type="protein sequence ID" value="KAH7904230.1"/>
    <property type="molecule type" value="Genomic_DNA"/>
</dbReference>
<keyword evidence="2" id="KW-1185">Reference proteome</keyword>
<sequence>DTTTDSAVPEWIKPAEVYFRTTLTKTKYEDVVDAWLDLESRLGYPDHMSRLSTTSRPPEIAHWTRRHRVYEKPPVIEKASEFGSTLSAWWTHLQPSWRVPATGNTLSRTVPEGETWEELMKGGGNGYFTVILALCWWM</sequence>